<dbReference type="Proteomes" id="UP001596312">
    <property type="component" value="Unassembled WGS sequence"/>
</dbReference>
<name>A0ABD5V8L3_9EURY</name>
<gene>
    <name evidence="1" type="ORF">ACFQGH_17885</name>
</gene>
<dbReference type="AlphaFoldDB" id="A0ABD5V8L3"/>
<evidence type="ECO:0008006" key="3">
    <source>
        <dbReference type="Google" id="ProtNLM"/>
    </source>
</evidence>
<dbReference type="RefSeq" id="WP_340605640.1">
    <property type="nucleotide sequence ID" value="NZ_JBBMXV010000006.1"/>
</dbReference>
<sequence>MTDTEVTIIGGGVHGTHLAIRLLNAGIVDRQRLRILDPNGLQDTVQSTGCYGSRRH</sequence>
<keyword evidence="2" id="KW-1185">Reference proteome</keyword>
<accession>A0ABD5V8L3</accession>
<proteinExistence type="predicted"/>
<protein>
    <recommendedName>
        <fullName evidence="3">FAD dependent oxidoreductase</fullName>
    </recommendedName>
</protein>
<organism evidence="1 2">
    <name type="scientific">Halalkalicoccus tibetensis</name>
    <dbReference type="NCBI Taxonomy" id="175632"/>
    <lineage>
        <taxon>Archaea</taxon>
        <taxon>Methanobacteriati</taxon>
        <taxon>Methanobacteriota</taxon>
        <taxon>Stenosarchaea group</taxon>
        <taxon>Halobacteria</taxon>
        <taxon>Halobacteriales</taxon>
        <taxon>Halococcaceae</taxon>
        <taxon>Halalkalicoccus</taxon>
    </lineage>
</organism>
<dbReference type="EMBL" id="JBHSXQ010000006">
    <property type="protein sequence ID" value="MFC6907061.1"/>
    <property type="molecule type" value="Genomic_DNA"/>
</dbReference>
<reference evidence="1 2" key="1">
    <citation type="journal article" date="2019" name="Int. J. Syst. Evol. Microbiol.">
        <title>The Global Catalogue of Microorganisms (GCM) 10K type strain sequencing project: providing services to taxonomists for standard genome sequencing and annotation.</title>
        <authorList>
            <consortium name="The Broad Institute Genomics Platform"/>
            <consortium name="The Broad Institute Genome Sequencing Center for Infectious Disease"/>
            <person name="Wu L."/>
            <person name="Ma J."/>
        </authorList>
    </citation>
    <scope>NUCLEOTIDE SEQUENCE [LARGE SCALE GENOMIC DNA]</scope>
    <source>
        <strain evidence="1 2">CGMCC 1.3240</strain>
    </source>
</reference>
<evidence type="ECO:0000313" key="2">
    <source>
        <dbReference type="Proteomes" id="UP001596312"/>
    </source>
</evidence>
<evidence type="ECO:0000313" key="1">
    <source>
        <dbReference type="EMBL" id="MFC6907061.1"/>
    </source>
</evidence>
<comment type="caution">
    <text evidence="1">The sequence shown here is derived from an EMBL/GenBank/DDBJ whole genome shotgun (WGS) entry which is preliminary data.</text>
</comment>